<protein>
    <submittedName>
        <fullName evidence="1">Uncharacterized protein</fullName>
    </submittedName>
</protein>
<dbReference type="EMBL" id="CM042009">
    <property type="protein sequence ID" value="KAI3791459.1"/>
    <property type="molecule type" value="Genomic_DNA"/>
</dbReference>
<sequence>MAEDASSKKFLVSNFMGYKMVDYRHVMEQFHEILRILGQFAQHNLKMNEVISLVVIIDKRPLPGKKSLKTQELDNNPKGKNQVGSSSVNMVEGDGSKNSNKSKGKRKFKEKDDKSPYKKAKLNYVFVILEAFYMQDDVVVWWVDSGATSHFAMIFIDNVLYVAGIRNNLLSEIVMNKCGCKQVLESDKYILIYLSRYGTFLGFGYVSNESRDTVFDEERYTFIPRPRDMIQKSSKKNSSQAEDVIGGTDSVPGSSKPKRSTRARKAKRIQRLLVKPWHLWMLLSGKKQSNMRLILSCIIIYGY</sequence>
<organism evidence="1 2">
    <name type="scientific">Cichorium intybus</name>
    <name type="common">Chicory</name>
    <dbReference type="NCBI Taxonomy" id="13427"/>
    <lineage>
        <taxon>Eukaryota</taxon>
        <taxon>Viridiplantae</taxon>
        <taxon>Streptophyta</taxon>
        <taxon>Embryophyta</taxon>
        <taxon>Tracheophyta</taxon>
        <taxon>Spermatophyta</taxon>
        <taxon>Magnoliopsida</taxon>
        <taxon>eudicotyledons</taxon>
        <taxon>Gunneridae</taxon>
        <taxon>Pentapetalae</taxon>
        <taxon>asterids</taxon>
        <taxon>campanulids</taxon>
        <taxon>Asterales</taxon>
        <taxon>Asteraceae</taxon>
        <taxon>Cichorioideae</taxon>
        <taxon>Cichorieae</taxon>
        <taxon>Cichoriinae</taxon>
        <taxon>Cichorium</taxon>
    </lineage>
</organism>
<name>A0ACB9H6S9_CICIN</name>
<keyword evidence="2" id="KW-1185">Reference proteome</keyword>
<proteinExistence type="predicted"/>
<reference evidence="1 2" key="2">
    <citation type="journal article" date="2022" name="Mol. Ecol. Resour.">
        <title>The genomes of chicory, endive, great burdock and yacon provide insights into Asteraceae paleo-polyploidization history and plant inulin production.</title>
        <authorList>
            <person name="Fan W."/>
            <person name="Wang S."/>
            <person name="Wang H."/>
            <person name="Wang A."/>
            <person name="Jiang F."/>
            <person name="Liu H."/>
            <person name="Zhao H."/>
            <person name="Xu D."/>
            <person name="Zhang Y."/>
        </authorList>
    </citation>
    <scope>NUCLEOTIDE SEQUENCE [LARGE SCALE GENOMIC DNA]</scope>
    <source>
        <strain evidence="2">cv. Punajuju</strain>
        <tissue evidence="1">Leaves</tissue>
    </source>
</reference>
<dbReference type="Proteomes" id="UP001055811">
    <property type="component" value="Linkage Group LG01"/>
</dbReference>
<reference evidence="2" key="1">
    <citation type="journal article" date="2022" name="Mol. Ecol. Resour.">
        <title>The genomes of chicory, endive, great burdock and yacon provide insights into Asteraceae palaeo-polyploidization history and plant inulin production.</title>
        <authorList>
            <person name="Fan W."/>
            <person name="Wang S."/>
            <person name="Wang H."/>
            <person name="Wang A."/>
            <person name="Jiang F."/>
            <person name="Liu H."/>
            <person name="Zhao H."/>
            <person name="Xu D."/>
            <person name="Zhang Y."/>
        </authorList>
    </citation>
    <scope>NUCLEOTIDE SEQUENCE [LARGE SCALE GENOMIC DNA]</scope>
    <source>
        <strain evidence="2">cv. Punajuju</strain>
    </source>
</reference>
<accession>A0ACB9H6S9</accession>
<evidence type="ECO:0000313" key="2">
    <source>
        <dbReference type="Proteomes" id="UP001055811"/>
    </source>
</evidence>
<gene>
    <name evidence="1" type="ORF">L2E82_05229</name>
</gene>
<evidence type="ECO:0000313" key="1">
    <source>
        <dbReference type="EMBL" id="KAI3791459.1"/>
    </source>
</evidence>
<comment type="caution">
    <text evidence="1">The sequence shown here is derived from an EMBL/GenBank/DDBJ whole genome shotgun (WGS) entry which is preliminary data.</text>
</comment>